<dbReference type="EMBL" id="CAMGYJ010000007">
    <property type="protein sequence ID" value="CAI0448608.1"/>
    <property type="molecule type" value="Genomic_DNA"/>
</dbReference>
<dbReference type="GO" id="GO:0004523">
    <property type="term" value="F:RNA-DNA hybrid ribonuclease activity"/>
    <property type="evidence" value="ECO:0007669"/>
    <property type="project" value="InterPro"/>
</dbReference>
<dbReference type="InterPro" id="IPR002156">
    <property type="entry name" value="RNaseH_domain"/>
</dbReference>
<evidence type="ECO:0000313" key="3">
    <source>
        <dbReference type="EMBL" id="CAI0448608.1"/>
    </source>
</evidence>
<dbReference type="PANTHER" id="PTHR47723">
    <property type="entry name" value="OS05G0353850 PROTEIN"/>
    <property type="match status" value="1"/>
</dbReference>
<dbReference type="Proteomes" id="UP001154282">
    <property type="component" value="Unassembled WGS sequence"/>
</dbReference>
<evidence type="ECO:0000313" key="4">
    <source>
        <dbReference type="Proteomes" id="UP001154282"/>
    </source>
</evidence>
<comment type="caution">
    <text evidence="3">The sequence shown here is derived from an EMBL/GenBank/DDBJ whole genome shotgun (WGS) entry which is preliminary data.</text>
</comment>
<dbReference type="CDD" id="cd06222">
    <property type="entry name" value="RNase_H_like"/>
    <property type="match status" value="1"/>
</dbReference>
<dbReference type="Gene3D" id="3.30.420.10">
    <property type="entry name" value="Ribonuclease H-like superfamily/Ribonuclease H"/>
    <property type="match status" value="1"/>
</dbReference>
<evidence type="ECO:0000259" key="1">
    <source>
        <dbReference type="Pfam" id="PF13456"/>
    </source>
</evidence>
<dbReference type="AlphaFoldDB" id="A0AAV0MRD4"/>
<evidence type="ECO:0000313" key="2">
    <source>
        <dbReference type="EMBL" id="CAI0436867.1"/>
    </source>
</evidence>
<sequence length="171" mass="18621">MISWQHPPSGWIAVNTDGSVIPALGIATAGGVIRNNEGRFLQAFSVNLGGGSIMHAELAGIAQGLRSAWESGARKVKLQTDSAAAISLLQSDQVNHPHYTMTAAIRNLLARDWEVSIDHVFREGNYAADYMASVSHDLPVGIHLFDVPDPRLSYWLMYDLVGVQMPRSINI</sequence>
<proteinExistence type="predicted"/>
<name>A0AAV0MRD4_9ROSI</name>
<accession>A0AAV0MRD4</accession>
<dbReference type="InterPro" id="IPR036397">
    <property type="entry name" value="RNaseH_sf"/>
</dbReference>
<keyword evidence="4" id="KW-1185">Reference proteome</keyword>
<dbReference type="InterPro" id="IPR044730">
    <property type="entry name" value="RNase_H-like_dom_plant"/>
</dbReference>
<protein>
    <recommendedName>
        <fullName evidence="1">RNase H type-1 domain-containing protein</fullName>
    </recommendedName>
</protein>
<feature type="domain" description="RNase H type-1" evidence="1">
    <location>
        <begin position="15"/>
        <end position="133"/>
    </location>
</feature>
<dbReference type="InterPro" id="IPR053151">
    <property type="entry name" value="RNase_H-like"/>
</dbReference>
<dbReference type="Pfam" id="PF13456">
    <property type="entry name" value="RVT_3"/>
    <property type="match status" value="1"/>
</dbReference>
<dbReference type="PANTHER" id="PTHR47723:SF13">
    <property type="entry name" value="PUTATIVE-RELATED"/>
    <property type="match status" value="1"/>
</dbReference>
<dbReference type="GO" id="GO:0003676">
    <property type="term" value="F:nucleic acid binding"/>
    <property type="evidence" value="ECO:0007669"/>
    <property type="project" value="InterPro"/>
</dbReference>
<dbReference type="EMBL" id="CAMGYJ010000006">
    <property type="protein sequence ID" value="CAI0436867.1"/>
    <property type="molecule type" value="Genomic_DNA"/>
</dbReference>
<organism evidence="3 4">
    <name type="scientific">Linum tenue</name>
    <dbReference type="NCBI Taxonomy" id="586396"/>
    <lineage>
        <taxon>Eukaryota</taxon>
        <taxon>Viridiplantae</taxon>
        <taxon>Streptophyta</taxon>
        <taxon>Embryophyta</taxon>
        <taxon>Tracheophyta</taxon>
        <taxon>Spermatophyta</taxon>
        <taxon>Magnoliopsida</taxon>
        <taxon>eudicotyledons</taxon>
        <taxon>Gunneridae</taxon>
        <taxon>Pentapetalae</taxon>
        <taxon>rosids</taxon>
        <taxon>fabids</taxon>
        <taxon>Malpighiales</taxon>
        <taxon>Linaceae</taxon>
        <taxon>Linum</taxon>
    </lineage>
</organism>
<reference evidence="3" key="1">
    <citation type="submission" date="2022-08" db="EMBL/GenBank/DDBJ databases">
        <authorList>
            <person name="Gutierrez-Valencia J."/>
        </authorList>
    </citation>
    <scope>NUCLEOTIDE SEQUENCE</scope>
</reference>
<dbReference type="InterPro" id="IPR012337">
    <property type="entry name" value="RNaseH-like_sf"/>
</dbReference>
<gene>
    <name evidence="2" type="ORF">LITE_LOCUS25245</name>
    <name evidence="3" type="ORF">LITE_LOCUS29862</name>
</gene>
<dbReference type="SUPFAM" id="SSF53098">
    <property type="entry name" value="Ribonuclease H-like"/>
    <property type="match status" value="1"/>
</dbReference>